<reference evidence="2" key="1">
    <citation type="submission" date="2016-11" db="EMBL/GenBank/DDBJ databases">
        <authorList>
            <person name="Varghese N."/>
            <person name="Submissions S."/>
        </authorList>
    </citation>
    <scope>NUCLEOTIDE SEQUENCE [LARGE SCALE GENOMIC DNA]</scope>
    <source>
        <strain evidence="2">DSM 19858</strain>
    </source>
</reference>
<name>A0A1M6P7P3_9FLAO</name>
<feature type="non-terminal residue" evidence="1">
    <location>
        <position position="45"/>
    </location>
</feature>
<protein>
    <submittedName>
        <fullName evidence="1">Uncharacterized protein</fullName>
    </submittedName>
</protein>
<dbReference type="Proteomes" id="UP000184543">
    <property type="component" value="Unassembled WGS sequence"/>
</dbReference>
<dbReference type="EMBL" id="FQYU01000018">
    <property type="protein sequence ID" value="SHK03946.1"/>
    <property type="molecule type" value="Genomic_DNA"/>
</dbReference>
<dbReference type="STRING" id="192903.SAMN04488513_11842"/>
<evidence type="ECO:0000313" key="2">
    <source>
        <dbReference type="Proteomes" id="UP000184543"/>
    </source>
</evidence>
<organism evidence="1 2">
    <name type="scientific">Pseudozobellia thermophila</name>
    <dbReference type="NCBI Taxonomy" id="192903"/>
    <lineage>
        <taxon>Bacteria</taxon>
        <taxon>Pseudomonadati</taxon>
        <taxon>Bacteroidota</taxon>
        <taxon>Flavobacteriia</taxon>
        <taxon>Flavobacteriales</taxon>
        <taxon>Flavobacteriaceae</taxon>
        <taxon>Pseudozobellia</taxon>
    </lineage>
</organism>
<evidence type="ECO:0000313" key="1">
    <source>
        <dbReference type="EMBL" id="SHK03946.1"/>
    </source>
</evidence>
<keyword evidence="2" id="KW-1185">Reference proteome</keyword>
<accession>A0A1M6P7P3</accession>
<dbReference type="AlphaFoldDB" id="A0A1M6P7P3"/>
<sequence length="45" mass="4755">MSKIVNSKLLVGGEEFLPNSSYSVTVEQSIGGHSAFRIAFPANAT</sequence>
<gene>
    <name evidence="1" type="ORF">SAMN04488513_11842</name>
</gene>
<proteinExistence type="predicted"/>